<keyword evidence="2" id="KW-0805">Transcription regulation</keyword>
<keyword evidence="3" id="KW-0731">Sigma factor</keyword>
<evidence type="ECO:0000256" key="1">
    <source>
        <dbReference type="ARBA" id="ARBA00010641"/>
    </source>
</evidence>
<name>A0ABQ3ZGJ7_9ACTN</name>
<sequence>MTDDYVAQRYAHLRRAAFLMCGDWTRAAGLARATLARALTDPDVADLDLWAYGDLMSAFKPAHSRREHVFVAPPQTASPQAAGEQDADAALSDVYTVLVLDALRRLPPKCRAVLVLHHFCHLPVGETADVLGIDGGKVTEYEAEGLAAFGDLLRATQPAGAL</sequence>
<dbReference type="EMBL" id="BOMN01000012">
    <property type="protein sequence ID" value="GIE17704.1"/>
    <property type="molecule type" value="Genomic_DNA"/>
</dbReference>
<evidence type="ECO:0000313" key="7">
    <source>
        <dbReference type="Proteomes" id="UP000603200"/>
    </source>
</evidence>
<comment type="similarity">
    <text evidence="1">Belongs to the sigma-70 factor family. ECF subfamily.</text>
</comment>
<protein>
    <submittedName>
        <fullName evidence="6">RNA polymerase sigma24 factor</fullName>
    </submittedName>
</protein>
<evidence type="ECO:0000256" key="4">
    <source>
        <dbReference type="ARBA" id="ARBA00023163"/>
    </source>
</evidence>
<evidence type="ECO:0000259" key="5">
    <source>
        <dbReference type="Pfam" id="PF08281"/>
    </source>
</evidence>
<keyword evidence="4" id="KW-0804">Transcription</keyword>
<organism evidence="6 7">
    <name type="scientific">Winogradskya humida</name>
    <dbReference type="NCBI Taxonomy" id="113566"/>
    <lineage>
        <taxon>Bacteria</taxon>
        <taxon>Bacillati</taxon>
        <taxon>Actinomycetota</taxon>
        <taxon>Actinomycetes</taxon>
        <taxon>Micromonosporales</taxon>
        <taxon>Micromonosporaceae</taxon>
        <taxon>Winogradskya</taxon>
    </lineage>
</organism>
<proteinExistence type="inferred from homology"/>
<dbReference type="Gene3D" id="1.10.10.10">
    <property type="entry name" value="Winged helix-like DNA-binding domain superfamily/Winged helix DNA-binding domain"/>
    <property type="match status" value="1"/>
</dbReference>
<evidence type="ECO:0000256" key="3">
    <source>
        <dbReference type="ARBA" id="ARBA00023082"/>
    </source>
</evidence>
<dbReference type="InterPro" id="IPR036388">
    <property type="entry name" value="WH-like_DNA-bd_sf"/>
</dbReference>
<reference evidence="6 7" key="1">
    <citation type="submission" date="2021-01" db="EMBL/GenBank/DDBJ databases">
        <title>Whole genome shotgun sequence of Actinoplanes humidus NBRC 14915.</title>
        <authorList>
            <person name="Komaki H."/>
            <person name="Tamura T."/>
        </authorList>
    </citation>
    <scope>NUCLEOTIDE SEQUENCE [LARGE SCALE GENOMIC DNA]</scope>
    <source>
        <strain evidence="6 7">NBRC 14915</strain>
    </source>
</reference>
<dbReference type="InterPro" id="IPR013324">
    <property type="entry name" value="RNA_pol_sigma_r3/r4-like"/>
</dbReference>
<keyword evidence="7" id="KW-1185">Reference proteome</keyword>
<dbReference type="InterPro" id="IPR013249">
    <property type="entry name" value="RNA_pol_sigma70_r4_t2"/>
</dbReference>
<comment type="caution">
    <text evidence="6">The sequence shown here is derived from an EMBL/GenBank/DDBJ whole genome shotgun (WGS) entry which is preliminary data.</text>
</comment>
<dbReference type="SUPFAM" id="SSF88659">
    <property type="entry name" value="Sigma3 and sigma4 domains of RNA polymerase sigma factors"/>
    <property type="match status" value="1"/>
</dbReference>
<dbReference type="Proteomes" id="UP000603200">
    <property type="component" value="Unassembled WGS sequence"/>
</dbReference>
<evidence type="ECO:0000313" key="6">
    <source>
        <dbReference type="EMBL" id="GIE17704.1"/>
    </source>
</evidence>
<gene>
    <name evidence="6" type="ORF">Ahu01nite_008060</name>
</gene>
<dbReference type="Pfam" id="PF08281">
    <property type="entry name" value="Sigma70_r4_2"/>
    <property type="match status" value="1"/>
</dbReference>
<accession>A0ABQ3ZGJ7</accession>
<evidence type="ECO:0000256" key="2">
    <source>
        <dbReference type="ARBA" id="ARBA00023015"/>
    </source>
</evidence>
<feature type="domain" description="RNA polymerase sigma factor 70 region 4 type 2" evidence="5">
    <location>
        <begin position="98"/>
        <end position="134"/>
    </location>
</feature>
<dbReference type="RefSeq" id="WP_203834994.1">
    <property type="nucleotide sequence ID" value="NZ_BAAATV010000001.1"/>
</dbReference>